<dbReference type="Proteomes" id="UP000247498">
    <property type="component" value="Unassembled WGS sequence"/>
</dbReference>
<keyword evidence="5 11" id="KW-0732">Signal</keyword>
<keyword evidence="14" id="KW-1185">Reference proteome</keyword>
<dbReference type="EMBL" id="BDRX01000025">
    <property type="protein sequence ID" value="GBF91523.1"/>
    <property type="molecule type" value="Genomic_DNA"/>
</dbReference>
<evidence type="ECO:0000313" key="13">
    <source>
        <dbReference type="EMBL" id="GBF91523.1"/>
    </source>
</evidence>
<keyword evidence="9" id="KW-0325">Glycoprotein</keyword>
<evidence type="ECO:0000256" key="4">
    <source>
        <dbReference type="ARBA" id="ARBA00022692"/>
    </source>
</evidence>
<evidence type="ECO:0000256" key="8">
    <source>
        <dbReference type="ARBA" id="ARBA00023136"/>
    </source>
</evidence>
<dbReference type="GO" id="GO:0005886">
    <property type="term" value="C:plasma membrane"/>
    <property type="evidence" value="ECO:0007669"/>
    <property type="project" value="TreeGrafter"/>
</dbReference>
<evidence type="ECO:0000256" key="10">
    <source>
        <dbReference type="SAM" id="Phobius"/>
    </source>
</evidence>
<keyword evidence="8 10" id="KW-0472">Membrane</keyword>
<feature type="signal peptide" evidence="11">
    <location>
        <begin position="1"/>
        <end position="28"/>
    </location>
</feature>
<name>A0A2V0P0Z9_9CHLO</name>
<dbReference type="InParanoid" id="A0A2V0P0Z9"/>
<evidence type="ECO:0000256" key="7">
    <source>
        <dbReference type="ARBA" id="ARBA00022989"/>
    </source>
</evidence>
<feature type="domain" description="Nicastrin small lobe" evidence="12">
    <location>
        <begin position="60"/>
        <end position="217"/>
    </location>
</feature>
<keyword evidence="4 10" id="KW-0812">Transmembrane</keyword>
<evidence type="ECO:0000256" key="6">
    <source>
        <dbReference type="ARBA" id="ARBA00022976"/>
    </source>
</evidence>
<keyword evidence="7 10" id="KW-1133">Transmembrane helix</keyword>
<accession>A0A2V0P0Z9</accession>
<feature type="chain" id="PRO_5016058201" description="Nicastrin" evidence="11">
    <location>
        <begin position="29"/>
        <end position="710"/>
    </location>
</feature>
<comment type="subcellular location">
    <subcellularLocation>
        <location evidence="1">Membrane</location>
        <topology evidence="1">Single-pass type I membrane protein</topology>
    </subcellularLocation>
</comment>
<dbReference type="STRING" id="307507.A0A2V0P0Z9"/>
<evidence type="ECO:0000256" key="2">
    <source>
        <dbReference type="ARBA" id="ARBA00007717"/>
    </source>
</evidence>
<evidence type="ECO:0000256" key="3">
    <source>
        <dbReference type="ARBA" id="ARBA00015303"/>
    </source>
</evidence>
<comment type="similarity">
    <text evidence="2">Belongs to the nicastrin family.</text>
</comment>
<organism evidence="13 14">
    <name type="scientific">Raphidocelis subcapitata</name>
    <dbReference type="NCBI Taxonomy" id="307507"/>
    <lineage>
        <taxon>Eukaryota</taxon>
        <taxon>Viridiplantae</taxon>
        <taxon>Chlorophyta</taxon>
        <taxon>core chlorophytes</taxon>
        <taxon>Chlorophyceae</taxon>
        <taxon>CS clade</taxon>
        <taxon>Sphaeropleales</taxon>
        <taxon>Selenastraceae</taxon>
        <taxon>Raphidocelis</taxon>
    </lineage>
</organism>
<feature type="transmembrane region" description="Helical" evidence="10">
    <location>
        <begin position="679"/>
        <end position="699"/>
    </location>
</feature>
<evidence type="ECO:0000256" key="1">
    <source>
        <dbReference type="ARBA" id="ARBA00004479"/>
    </source>
</evidence>
<proteinExistence type="inferred from homology"/>
<evidence type="ECO:0000256" key="11">
    <source>
        <dbReference type="SAM" id="SignalP"/>
    </source>
</evidence>
<protein>
    <recommendedName>
        <fullName evidence="3">Nicastrin</fullName>
    </recommendedName>
</protein>
<dbReference type="Pfam" id="PF18266">
    <property type="entry name" value="Ncstrn_small"/>
    <property type="match status" value="1"/>
</dbReference>
<dbReference type="Gene3D" id="3.40.630.10">
    <property type="entry name" value="Zn peptidases"/>
    <property type="match status" value="1"/>
</dbReference>
<dbReference type="GO" id="GO:0016485">
    <property type="term" value="P:protein processing"/>
    <property type="evidence" value="ECO:0007669"/>
    <property type="project" value="InterPro"/>
</dbReference>
<sequence>MAAPGSALRAWMVLTWLGLLGGWRGASAGGLSGAPDVKTVRDVYNLMYREQARLGGAYLLLNSTGAVGSQGPADGSDAEGVLVHARQLAGGGAAAPPGGGRWVALVPVAESHALLRRLVSDERFAAAVAGVLVDDADPPPAYSPLPKFPGAAFAPYAAAGYEWNPAGSGAAELRFPVPVVLLEPALARDARERANFNAQQGHHGRAYHARIRMQMAASSAANASDCLAADSCRPLGGFSVWAALPPIPAGANATKPTLLVVAQIDGTDLFHDSIQGANAPLSGLVALLAAASLLGDSPALRAGAADRQVVFLALAGEPWGYMGSKSFLWELERRGAAVAGLDLGLIDQVLEIGPVGRASRGDPPAARLYAHAQAGAGFGDAAPLVSALEAAADGLPGGLKASVSPASADNPGIPPSSLMSFLRVKPSVAGVVLTEFDRAYSDPYSGSRFDNGSRLDAASVAAAAAVVAGAVQRLAGGAGAQLQVNASRAEALAAAFASCLVMPDPGLACPEAAALMEAGYTEADGVRSYAPKHYLGVMQYIHPDPQSPSFRGDVARFVWNALAAATAGGAPRGAACDPVKNKCPVGQVCVGWKRGDSDPALLGTCANATAAYIPALSARVACDGCDGTLGPFSWAETNASDAWSAAHGWPADPMWAESNWPLGVPFVQIYLLKPYGSRVGVLVAGLALTAAAVLGSLTARRKFEKHLKRN</sequence>
<dbReference type="OrthoDB" id="10265862at2759"/>
<dbReference type="SUPFAM" id="SSF53187">
    <property type="entry name" value="Zn-dependent exopeptidases"/>
    <property type="match status" value="1"/>
</dbReference>
<dbReference type="FunCoup" id="A0A2V0P0Z9">
    <property type="interactions" value="1780"/>
</dbReference>
<gene>
    <name evidence="13" type="ORF">Rsub_04263</name>
</gene>
<comment type="caution">
    <text evidence="13">The sequence shown here is derived from an EMBL/GenBank/DDBJ whole genome shotgun (WGS) entry which is preliminary data.</text>
</comment>
<dbReference type="PANTHER" id="PTHR21092:SF0">
    <property type="entry name" value="NICASTRIN"/>
    <property type="match status" value="1"/>
</dbReference>
<dbReference type="Pfam" id="PF05450">
    <property type="entry name" value="Nicastrin"/>
    <property type="match status" value="1"/>
</dbReference>
<dbReference type="GO" id="GO:0007219">
    <property type="term" value="P:Notch signaling pathway"/>
    <property type="evidence" value="ECO:0007669"/>
    <property type="project" value="UniProtKB-KW"/>
</dbReference>
<evidence type="ECO:0000256" key="5">
    <source>
        <dbReference type="ARBA" id="ARBA00022729"/>
    </source>
</evidence>
<dbReference type="PANTHER" id="PTHR21092">
    <property type="entry name" value="NICASTRIN"/>
    <property type="match status" value="1"/>
</dbReference>
<dbReference type="InterPro" id="IPR008710">
    <property type="entry name" value="Nicastrin"/>
</dbReference>
<dbReference type="InterPro" id="IPR041084">
    <property type="entry name" value="Ncstrn_small"/>
</dbReference>
<evidence type="ECO:0000256" key="9">
    <source>
        <dbReference type="ARBA" id="ARBA00023180"/>
    </source>
</evidence>
<evidence type="ECO:0000259" key="12">
    <source>
        <dbReference type="Pfam" id="PF18266"/>
    </source>
</evidence>
<reference evidence="13 14" key="1">
    <citation type="journal article" date="2018" name="Sci. Rep.">
        <title>Raphidocelis subcapitata (=Pseudokirchneriella subcapitata) provides an insight into genome evolution and environmental adaptations in the Sphaeropleales.</title>
        <authorList>
            <person name="Suzuki S."/>
            <person name="Yamaguchi H."/>
            <person name="Nakajima N."/>
            <person name="Kawachi M."/>
        </authorList>
    </citation>
    <scope>NUCLEOTIDE SEQUENCE [LARGE SCALE GENOMIC DNA]</scope>
    <source>
        <strain evidence="13 14">NIES-35</strain>
    </source>
</reference>
<keyword evidence="6" id="KW-0914">Notch signaling pathway</keyword>
<dbReference type="AlphaFoldDB" id="A0A2V0P0Z9"/>
<evidence type="ECO:0000313" key="14">
    <source>
        <dbReference type="Proteomes" id="UP000247498"/>
    </source>
</evidence>